<evidence type="ECO:0000313" key="2">
    <source>
        <dbReference type="Proteomes" id="UP001597285"/>
    </source>
</evidence>
<name>A0ABW4NSQ3_9LACT</name>
<evidence type="ECO:0000313" key="1">
    <source>
        <dbReference type="EMBL" id="MFD1799897.1"/>
    </source>
</evidence>
<dbReference type="InterPro" id="IPR036412">
    <property type="entry name" value="HAD-like_sf"/>
</dbReference>
<comment type="caution">
    <text evidence="1">The sequence shown here is derived from an EMBL/GenBank/DDBJ whole genome shotgun (WGS) entry which is preliminary data.</text>
</comment>
<dbReference type="InterPro" id="IPR023214">
    <property type="entry name" value="HAD_sf"/>
</dbReference>
<dbReference type="SFLD" id="SFLDG01135">
    <property type="entry name" value="C1.5.6:_HAD__Beta-PGM__Phospha"/>
    <property type="match status" value="1"/>
</dbReference>
<proteinExistence type="predicted"/>
<dbReference type="Gene3D" id="1.10.150.240">
    <property type="entry name" value="Putative phosphatase, domain 2"/>
    <property type="match status" value="1"/>
</dbReference>
<dbReference type="PANTHER" id="PTHR43434:SF26">
    <property type="entry name" value="PYROPHOSPHATASE PPAX"/>
    <property type="match status" value="1"/>
</dbReference>
<dbReference type="GO" id="GO:0004427">
    <property type="term" value="F:inorganic diphosphate phosphatase activity"/>
    <property type="evidence" value="ECO:0007669"/>
    <property type="project" value="UniProtKB-EC"/>
</dbReference>
<dbReference type="EMBL" id="JBHUFF010000014">
    <property type="protein sequence ID" value="MFD1799897.1"/>
    <property type="molecule type" value="Genomic_DNA"/>
</dbReference>
<organism evidence="1 2">
    <name type="scientific">Carnobacterium antarcticum</name>
    <dbReference type="NCBI Taxonomy" id="2126436"/>
    <lineage>
        <taxon>Bacteria</taxon>
        <taxon>Bacillati</taxon>
        <taxon>Bacillota</taxon>
        <taxon>Bacilli</taxon>
        <taxon>Lactobacillales</taxon>
        <taxon>Carnobacteriaceae</taxon>
        <taxon>Carnobacterium</taxon>
    </lineage>
</organism>
<keyword evidence="1" id="KW-0378">Hydrolase</keyword>
<dbReference type="NCBIfam" id="NF009804">
    <property type="entry name" value="PRK13288.1"/>
    <property type="match status" value="1"/>
</dbReference>
<dbReference type="InterPro" id="IPR050155">
    <property type="entry name" value="HAD-like_hydrolase_sf"/>
</dbReference>
<reference evidence="2" key="1">
    <citation type="journal article" date="2019" name="Int. J. Syst. Evol. Microbiol.">
        <title>The Global Catalogue of Microorganisms (GCM) 10K type strain sequencing project: providing services to taxonomists for standard genome sequencing and annotation.</title>
        <authorList>
            <consortium name="The Broad Institute Genomics Platform"/>
            <consortium name="The Broad Institute Genome Sequencing Center for Infectious Disease"/>
            <person name="Wu L."/>
            <person name="Ma J."/>
        </authorList>
    </citation>
    <scope>NUCLEOTIDE SEQUENCE [LARGE SCALE GENOMIC DNA]</scope>
    <source>
        <strain evidence="2">KCTC 42143</strain>
    </source>
</reference>
<accession>A0ABW4NSQ3</accession>
<protein>
    <submittedName>
        <fullName evidence="1">Pyrophosphatase PpaX</fullName>
        <ecNumber evidence="1">3.6.1.1</ecNumber>
    </submittedName>
</protein>
<dbReference type="PANTHER" id="PTHR43434">
    <property type="entry name" value="PHOSPHOGLYCOLATE PHOSPHATASE"/>
    <property type="match status" value="1"/>
</dbReference>
<dbReference type="NCBIfam" id="TIGR01549">
    <property type="entry name" value="HAD-SF-IA-v1"/>
    <property type="match status" value="1"/>
</dbReference>
<dbReference type="RefSeq" id="WP_058919920.1">
    <property type="nucleotide sequence ID" value="NZ_JBHSQC010000015.1"/>
</dbReference>
<dbReference type="InterPro" id="IPR006439">
    <property type="entry name" value="HAD-SF_hydro_IA"/>
</dbReference>
<dbReference type="EC" id="3.6.1.1" evidence="1"/>
<dbReference type="Pfam" id="PF13419">
    <property type="entry name" value="HAD_2"/>
    <property type="match status" value="1"/>
</dbReference>
<gene>
    <name evidence="1" type="primary">ppaX</name>
    <name evidence="1" type="ORF">ACFSBK_08550</name>
</gene>
<keyword evidence="2" id="KW-1185">Reference proteome</keyword>
<dbReference type="SFLD" id="SFLDS00003">
    <property type="entry name" value="Haloacid_Dehalogenase"/>
    <property type="match status" value="1"/>
</dbReference>
<dbReference type="SUPFAM" id="SSF56784">
    <property type="entry name" value="HAD-like"/>
    <property type="match status" value="1"/>
</dbReference>
<dbReference type="Proteomes" id="UP001597285">
    <property type="component" value="Unassembled WGS sequence"/>
</dbReference>
<dbReference type="InterPro" id="IPR041492">
    <property type="entry name" value="HAD_2"/>
</dbReference>
<dbReference type="SFLD" id="SFLDG01129">
    <property type="entry name" value="C1.5:_HAD__Beta-PGM__Phosphata"/>
    <property type="match status" value="1"/>
</dbReference>
<dbReference type="InterPro" id="IPR023198">
    <property type="entry name" value="PGP-like_dom2"/>
</dbReference>
<dbReference type="Gene3D" id="3.40.50.1000">
    <property type="entry name" value="HAD superfamily/HAD-like"/>
    <property type="match status" value="1"/>
</dbReference>
<sequence length="221" mass="24977">MKIETVLFDFDGTLADTNELIRRSHLEVLEEYYPGEYDAEKVRAFNGPPLDLIYSNINFAEKETMIAKYRAFNELYHDELVTLFDGVQNSLRLLKQNRIQLGVVSTKRNDTLLKGIKLLGLDGLFDTVVGGMDYTHPKPDPEPILVAMSRLNCRKETTIMVGDNFHDILSAKNAGIPGVFVGWSEKTLEEIAPYAPSFIVHTMEELTELVLTHQLVGNEKS</sequence>